<evidence type="ECO:0000256" key="1">
    <source>
        <dbReference type="ARBA" id="ARBA00022729"/>
    </source>
</evidence>
<dbReference type="Pfam" id="PF01547">
    <property type="entry name" value="SBP_bac_1"/>
    <property type="match status" value="1"/>
</dbReference>
<evidence type="ECO:0000313" key="3">
    <source>
        <dbReference type="Proteomes" id="UP000008044"/>
    </source>
</evidence>
<dbReference type="KEGG" id="pec:W5S_2990"/>
<protein>
    <submittedName>
        <fullName evidence="2">Iron ABC transporter, solute-binding lipoprotein</fullName>
    </submittedName>
</protein>
<dbReference type="Proteomes" id="UP000008044">
    <property type="component" value="Chromosome"/>
</dbReference>
<dbReference type="STRING" id="1905730.W5S_2990"/>
<dbReference type="SUPFAM" id="SSF53850">
    <property type="entry name" value="Periplasmic binding protein-like II"/>
    <property type="match status" value="1"/>
</dbReference>
<dbReference type="EMBL" id="CP003415">
    <property type="protein sequence ID" value="AFI91073.1"/>
    <property type="molecule type" value="Genomic_DNA"/>
</dbReference>
<proteinExistence type="predicted"/>
<dbReference type="Gene3D" id="3.40.190.10">
    <property type="entry name" value="Periplasmic binding protein-like II"/>
    <property type="match status" value="2"/>
</dbReference>
<reference evidence="2 3" key="1">
    <citation type="journal article" date="2012" name="J. Bacteriol.">
        <title>Genome sequence of Pectobacterium sp. strain SCC3193.</title>
        <authorList>
            <person name="Koskinen J.P."/>
            <person name="Laine P."/>
            <person name="Niemi O."/>
            <person name="Nykyri J."/>
            <person name="Harjunpaa H."/>
            <person name="Auvinen P."/>
            <person name="Paulin L."/>
            <person name="Pirhonen M."/>
            <person name="Palva T."/>
            <person name="Holm L."/>
        </authorList>
    </citation>
    <scope>NUCLEOTIDE SEQUENCE [LARGE SCALE GENOMIC DNA]</scope>
    <source>
        <strain evidence="2 3">SCC3193</strain>
    </source>
</reference>
<dbReference type="InterPro" id="IPR006059">
    <property type="entry name" value="SBP"/>
</dbReference>
<dbReference type="HOGENOM" id="CLU_026974_5_1_6"/>
<name>A0A0H3IB00_PECPM</name>
<sequence>MSADTTLIQEESMFNIKQVVAFTALMATAASSYAAVEADKRPINELYQNALREGGVVTVYAGGDTPGQQDGIKQAFEKRFPGMKLNVIVDYSKFHDARIDNQLATNTLVPDVVQLQTLQDYPRWKKEGVLLSYKPIGWDKVYPAFKDKDGAWTGVFVDAFSNVVNTKLIAENAWPTEANDYLRPDLKGSIVLTYPNDDDAVLFWFKQVVEKYGWEYVAKFKEQNPVYVRGTQAPADDVESGKSAATFSTDGALAPDQNANSRFVLPKSDPFVSWAQRAAIFKQAKHPESAKLYLSWLLDKETQSNVWYMWSVRTDVAPPAGYKPIWEYKNTSPQAFADFMSDREAVESFRAQIGLYLGEVKGEPSPGHLGLHPKEALPH</sequence>
<organism evidence="2 3">
    <name type="scientific">Pectobacterium parmentieri</name>
    <dbReference type="NCBI Taxonomy" id="1905730"/>
    <lineage>
        <taxon>Bacteria</taxon>
        <taxon>Pseudomonadati</taxon>
        <taxon>Pseudomonadota</taxon>
        <taxon>Gammaproteobacteria</taxon>
        <taxon>Enterobacterales</taxon>
        <taxon>Pectobacteriaceae</taxon>
        <taxon>Pectobacterium</taxon>
    </lineage>
</organism>
<dbReference type="PANTHER" id="PTHR30006">
    <property type="entry name" value="THIAMINE-BINDING PERIPLASMIC PROTEIN-RELATED"/>
    <property type="match status" value="1"/>
</dbReference>
<dbReference type="GO" id="GO:0030313">
    <property type="term" value="C:cell envelope"/>
    <property type="evidence" value="ECO:0007669"/>
    <property type="project" value="UniProtKB-ARBA"/>
</dbReference>
<evidence type="ECO:0000313" key="2">
    <source>
        <dbReference type="EMBL" id="AFI91073.1"/>
    </source>
</evidence>
<dbReference type="PANTHER" id="PTHR30006:SF2">
    <property type="entry name" value="ABC TRANSPORTER SUBSTRATE-BINDING PROTEIN"/>
    <property type="match status" value="1"/>
</dbReference>
<dbReference type="PATRIC" id="fig|1166016.3.peg.3040"/>
<keyword evidence="1" id="KW-0732">Signal</keyword>
<dbReference type="AlphaFoldDB" id="A0A0H3IB00"/>
<accession>A0A0H3IB00</accession>
<gene>
    <name evidence="2" type="ordered locus">W5S_2990</name>
</gene>
<keyword evidence="2" id="KW-0449">Lipoprotein</keyword>
<dbReference type="eggNOG" id="COG1840">
    <property type="taxonomic scope" value="Bacteria"/>
</dbReference>